<proteinExistence type="predicted"/>
<dbReference type="Proteomes" id="UP000320055">
    <property type="component" value="Unassembled WGS sequence"/>
</dbReference>
<accession>A0A563VRJ1</accession>
<gene>
    <name evidence="1" type="ORF">H1P_2330012</name>
</gene>
<keyword evidence="2" id="KW-1185">Reference proteome</keyword>
<organism evidence="1 2">
    <name type="scientific">Hyella patelloides LEGE 07179</name>
    <dbReference type="NCBI Taxonomy" id="945734"/>
    <lineage>
        <taxon>Bacteria</taxon>
        <taxon>Bacillati</taxon>
        <taxon>Cyanobacteriota</taxon>
        <taxon>Cyanophyceae</taxon>
        <taxon>Pleurocapsales</taxon>
        <taxon>Hyellaceae</taxon>
        <taxon>Hyella</taxon>
    </lineage>
</organism>
<name>A0A563VRJ1_9CYAN</name>
<evidence type="ECO:0000313" key="1">
    <source>
        <dbReference type="EMBL" id="VEP14039.1"/>
    </source>
</evidence>
<evidence type="ECO:0000313" key="2">
    <source>
        <dbReference type="Proteomes" id="UP000320055"/>
    </source>
</evidence>
<protein>
    <submittedName>
        <fullName evidence="1">Uncharacterized protein</fullName>
    </submittedName>
</protein>
<sequence>MVRDATGRIPIRGQVNFGGNLAHSAPQIRGLYGGSSFVVTH</sequence>
<reference evidence="1 2" key="1">
    <citation type="submission" date="2019-01" db="EMBL/GenBank/DDBJ databases">
        <authorList>
            <person name="Brito A."/>
        </authorList>
    </citation>
    <scope>NUCLEOTIDE SEQUENCE [LARGE SCALE GENOMIC DNA]</scope>
    <source>
        <strain evidence="1">1</strain>
    </source>
</reference>
<dbReference type="EMBL" id="CAACVJ010000150">
    <property type="protein sequence ID" value="VEP14039.1"/>
    <property type="molecule type" value="Genomic_DNA"/>
</dbReference>
<dbReference type="AlphaFoldDB" id="A0A563VRJ1"/>